<evidence type="ECO:0000313" key="1">
    <source>
        <dbReference type="Proteomes" id="UP000887572"/>
    </source>
</evidence>
<keyword evidence="1" id="KW-1185">Reference proteome</keyword>
<name>A0A914HSL4_GLORO</name>
<evidence type="ECO:0000313" key="2">
    <source>
        <dbReference type="WBParaSite" id="Gr19_v10_g3840.t1"/>
    </source>
</evidence>
<sequence length="70" mass="8174">MSAAIQLAYVTLRLRNISPTQHFAYKAKRQHFAYKEDPRREKPNAKPQQFEQAKKDVTCEVFVEMGCQCV</sequence>
<accession>A0A914HSL4</accession>
<organism evidence="1 2">
    <name type="scientific">Globodera rostochiensis</name>
    <name type="common">Golden nematode worm</name>
    <name type="synonym">Heterodera rostochiensis</name>
    <dbReference type="NCBI Taxonomy" id="31243"/>
    <lineage>
        <taxon>Eukaryota</taxon>
        <taxon>Metazoa</taxon>
        <taxon>Ecdysozoa</taxon>
        <taxon>Nematoda</taxon>
        <taxon>Chromadorea</taxon>
        <taxon>Rhabditida</taxon>
        <taxon>Tylenchina</taxon>
        <taxon>Tylenchomorpha</taxon>
        <taxon>Tylenchoidea</taxon>
        <taxon>Heteroderidae</taxon>
        <taxon>Heteroderinae</taxon>
        <taxon>Globodera</taxon>
    </lineage>
</organism>
<proteinExistence type="predicted"/>
<dbReference type="AlphaFoldDB" id="A0A914HSL4"/>
<dbReference type="WBParaSite" id="Gr19_v10_g3840.t1">
    <property type="protein sequence ID" value="Gr19_v10_g3840.t1"/>
    <property type="gene ID" value="Gr19_v10_g3840"/>
</dbReference>
<reference evidence="2" key="1">
    <citation type="submission" date="2022-11" db="UniProtKB">
        <authorList>
            <consortium name="WormBaseParasite"/>
        </authorList>
    </citation>
    <scope>IDENTIFICATION</scope>
</reference>
<dbReference type="Proteomes" id="UP000887572">
    <property type="component" value="Unplaced"/>
</dbReference>
<protein>
    <submittedName>
        <fullName evidence="2">Uncharacterized protein</fullName>
    </submittedName>
</protein>